<protein>
    <submittedName>
        <fullName evidence="1">Uncharacterized protein</fullName>
    </submittedName>
</protein>
<proteinExistence type="predicted"/>
<gene>
    <name evidence="1" type="ORF">L1987_58112</name>
</gene>
<comment type="caution">
    <text evidence="1">The sequence shown here is derived from an EMBL/GenBank/DDBJ whole genome shotgun (WGS) entry which is preliminary data.</text>
</comment>
<evidence type="ECO:0000313" key="2">
    <source>
        <dbReference type="Proteomes" id="UP001056120"/>
    </source>
</evidence>
<evidence type="ECO:0000313" key="1">
    <source>
        <dbReference type="EMBL" id="KAI3745012.1"/>
    </source>
</evidence>
<sequence length="665" mass="75228">MQSPALGTREYSGGCDGDTVAEPWPIKTAPSPALGSFPMSFGGNFEGCRRPEIFPRNDAPVENFSLQKLHVGFFLLGWAASLLSPKIDKHNHRQSGTAVSRHHQFSPVAPPTAAAAYQAVYHPFYSKIVLGRAMGVIKDGSISGVLPTNKVFAINYPGYPSSIERALVTLGGTQGIAKARESPSNNLELHFRPEDPYSHPITGEVMPCNHFLLKLSKHNIKEDERQISEVREDQICADIVGMADYQHVLAVHADVARKKKRNWADMEPQFGSVLMLKPSMYAGLKKRQEGVVQHRWEFKTSSSSFVCVILLNIYILIMNFAALTFIHVPKKVNWEKFIPKGTEEWKCQMAVCDLFDERPIWIRQSLSEHLFLFRAAYYFANGPFHRFWIRKGYDPRKDPESRIYQRIDFRVPPSLRSYCDSGIASGLKQKWEDLCGFQVFPYKCQTSLQLSELVDDYIQQEIKKPSTQTSCNLATGWFPPHILDIFRFRLAVRFLAVYPIPGAESFLKSASIRFEKSKRTINAIKEKIVNKDDVLIEEKEMSNDEDDEMEDDIEDENADEDFDPYEGLDMGGDNLPESSCILDITTTTLILTCLSSSYSSFNNSCFPICCKDLNQENVSKMYLQELFGSFPNNGGGSNELLDAENSDGEYHIFDGSNSEDDDEDY</sequence>
<reference evidence="1 2" key="2">
    <citation type="journal article" date="2022" name="Mol. Ecol. Resour.">
        <title>The genomes of chicory, endive, great burdock and yacon provide insights into Asteraceae paleo-polyploidization history and plant inulin production.</title>
        <authorList>
            <person name="Fan W."/>
            <person name="Wang S."/>
            <person name="Wang H."/>
            <person name="Wang A."/>
            <person name="Jiang F."/>
            <person name="Liu H."/>
            <person name="Zhao H."/>
            <person name="Xu D."/>
            <person name="Zhang Y."/>
        </authorList>
    </citation>
    <scope>NUCLEOTIDE SEQUENCE [LARGE SCALE GENOMIC DNA]</scope>
    <source>
        <strain evidence="2">cv. Yunnan</strain>
        <tissue evidence="1">Leaves</tissue>
    </source>
</reference>
<accession>A0ACB9DEM1</accession>
<dbReference type="EMBL" id="CM042036">
    <property type="protein sequence ID" value="KAI3745012.1"/>
    <property type="molecule type" value="Genomic_DNA"/>
</dbReference>
<reference evidence="2" key="1">
    <citation type="journal article" date="2022" name="Mol. Ecol. Resour.">
        <title>The genomes of chicory, endive, great burdock and yacon provide insights into Asteraceae palaeo-polyploidization history and plant inulin production.</title>
        <authorList>
            <person name="Fan W."/>
            <person name="Wang S."/>
            <person name="Wang H."/>
            <person name="Wang A."/>
            <person name="Jiang F."/>
            <person name="Liu H."/>
            <person name="Zhao H."/>
            <person name="Xu D."/>
            <person name="Zhang Y."/>
        </authorList>
    </citation>
    <scope>NUCLEOTIDE SEQUENCE [LARGE SCALE GENOMIC DNA]</scope>
    <source>
        <strain evidence="2">cv. Yunnan</strain>
    </source>
</reference>
<organism evidence="1 2">
    <name type="scientific">Smallanthus sonchifolius</name>
    <dbReference type="NCBI Taxonomy" id="185202"/>
    <lineage>
        <taxon>Eukaryota</taxon>
        <taxon>Viridiplantae</taxon>
        <taxon>Streptophyta</taxon>
        <taxon>Embryophyta</taxon>
        <taxon>Tracheophyta</taxon>
        <taxon>Spermatophyta</taxon>
        <taxon>Magnoliopsida</taxon>
        <taxon>eudicotyledons</taxon>
        <taxon>Gunneridae</taxon>
        <taxon>Pentapetalae</taxon>
        <taxon>asterids</taxon>
        <taxon>campanulids</taxon>
        <taxon>Asterales</taxon>
        <taxon>Asteraceae</taxon>
        <taxon>Asteroideae</taxon>
        <taxon>Heliantheae alliance</taxon>
        <taxon>Millerieae</taxon>
        <taxon>Smallanthus</taxon>
    </lineage>
</organism>
<name>A0ACB9DEM1_9ASTR</name>
<dbReference type="Proteomes" id="UP001056120">
    <property type="component" value="Linkage Group LG19"/>
</dbReference>
<keyword evidence="2" id="KW-1185">Reference proteome</keyword>